<gene>
    <name evidence="1" type="ORF">REIFOR_01470</name>
</gene>
<organism evidence="1 2">
    <name type="scientific">Reinekea forsetii</name>
    <dbReference type="NCBI Taxonomy" id="1336806"/>
    <lineage>
        <taxon>Bacteria</taxon>
        <taxon>Pseudomonadati</taxon>
        <taxon>Pseudomonadota</taxon>
        <taxon>Gammaproteobacteria</taxon>
        <taxon>Oceanospirillales</taxon>
        <taxon>Saccharospirillaceae</taxon>
        <taxon>Reinekea</taxon>
    </lineage>
</organism>
<dbReference type="Proteomes" id="UP000229757">
    <property type="component" value="Chromosome"/>
</dbReference>
<reference evidence="1 2" key="1">
    <citation type="journal article" date="2017" name="Environ. Microbiol.">
        <title>Genomic and physiological analyses of 'Reinekea forsetii' reveal a versatile opportunistic lifestyle during spring algae blooms.</title>
        <authorList>
            <person name="Avci B."/>
            <person name="Hahnke R.L."/>
            <person name="Chafee M."/>
            <person name="Fischer T."/>
            <person name="Gruber-Vodicka H."/>
            <person name="Tegetmeyer H.E."/>
            <person name="Harder J."/>
            <person name="Fuchs B.M."/>
            <person name="Amann R.I."/>
            <person name="Teeling H."/>
        </authorList>
    </citation>
    <scope>NUCLEOTIDE SEQUENCE [LARGE SCALE GENOMIC DNA]</scope>
    <source>
        <strain evidence="1 2">Hel1_31_D35</strain>
    </source>
</reference>
<name>A0A2K8KUQ0_9GAMM</name>
<keyword evidence="2" id="KW-1185">Reference proteome</keyword>
<dbReference type="EMBL" id="CP011797">
    <property type="protein sequence ID" value="ATX76616.1"/>
    <property type="molecule type" value="Genomic_DNA"/>
</dbReference>
<proteinExistence type="predicted"/>
<protein>
    <submittedName>
        <fullName evidence="1">Uncharacterized protein</fullName>
    </submittedName>
</protein>
<accession>A0A2K8KUQ0</accession>
<sequence>MADGFNRYDVFKELVFLNEYSAWRSSIVDSASAVNEPYHNLGFLQKMFGLSAKNSQTQEIKIFLKNDSFVKFPLY</sequence>
<dbReference type="KEGG" id="rfo:REIFOR_01470"/>
<evidence type="ECO:0000313" key="1">
    <source>
        <dbReference type="EMBL" id="ATX76616.1"/>
    </source>
</evidence>
<dbReference type="AlphaFoldDB" id="A0A2K8KUQ0"/>
<evidence type="ECO:0000313" key="2">
    <source>
        <dbReference type="Proteomes" id="UP000229757"/>
    </source>
</evidence>